<protein>
    <submittedName>
        <fullName evidence="2">Uncharacterized protein</fullName>
    </submittedName>
</protein>
<dbReference type="EMBL" id="SEKV01001295">
    <property type="protein sequence ID" value="TFY51051.1"/>
    <property type="molecule type" value="Genomic_DNA"/>
</dbReference>
<dbReference type="AlphaFoldDB" id="A0A4Y9XP96"/>
<comment type="caution">
    <text evidence="2">The sequence shown here is derived from an EMBL/GenBank/DDBJ whole genome shotgun (WGS) entry which is preliminary data.</text>
</comment>
<evidence type="ECO:0000313" key="2">
    <source>
        <dbReference type="EMBL" id="TFY51051.1"/>
    </source>
</evidence>
<name>A0A4Y9XP96_9APHY</name>
<organism evidence="2 3">
    <name type="scientific">Rhodofomes roseus</name>
    <dbReference type="NCBI Taxonomy" id="34475"/>
    <lineage>
        <taxon>Eukaryota</taxon>
        <taxon>Fungi</taxon>
        <taxon>Dikarya</taxon>
        <taxon>Basidiomycota</taxon>
        <taxon>Agaricomycotina</taxon>
        <taxon>Agaricomycetes</taxon>
        <taxon>Polyporales</taxon>
        <taxon>Rhodofomes</taxon>
    </lineage>
</organism>
<evidence type="ECO:0000256" key="1">
    <source>
        <dbReference type="SAM" id="MobiDB-lite"/>
    </source>
</evidence>
<dbReference type="Proteomes" id="UP000298390">
    <property type="component" value="Unassembled WGS sequence"/>
</dbReference>
<feature type="region of interest" description="Disordered" evidence="1">
    <location>
        <begin position="164"/>
        <end position="244"/>
    </location>
</feature>
<reference evidence="2 3" key="1">
    <citation type="submission" date="2019-01" db="EMBL/GenBank/DDBJ databases">
        <title>Genome sequencing of the rare red list fungi Fomitopsis rosea.</title>
        <authorList>
            <person name="Buettner E."/>
            <person name="Kellner H."/>
        </authorList>
    </citation>
    <scope>NUCLEOTIDE SEQUENCE [LARGE SCALE GENOMIC DNA]</scope>
    <source>
        <strain evidence="2 3">DSM 105464</strain>
    </source>
</reference>
<evidence type="ECO:0000313" key="3">
    <source>
        <dbReference type="Proteomes" id="UP000298390"/>
    </source>
</evidence>
<feature type="compositionally biased region" description="Polar residues" evidence="1">
    <location>
        <begin position="220"/>
        <end position="230"/>
    </location>
</feature>
<feature type="compositionally biased region" description="Basic and acidic residues" evidence="1">
    <location>
        <begin position="187"/>
        <end position="196"/>
    </location>
</feature>
<feature type="compositionally biased region" description="Basic and acidic residues" evidence="1">
    <location>
        <begin position="168"/>
        <end position="179"/>
    </location>
</feature>
<sequence>MTPPAENTTTPAKNYCPPSWGWCAVIGGPDHGVKSTRPSDIACGDYIHALPVIVHCDTEGEADEAYGTLQGPVKSVAGNQIKLDRPTIARVLHKIRESNVEQLRRGLKKDDCRPYTVRYPSPLFRQFTTWHEVLEFYMTKGMRVKEWDLRSGDVVNVEGAISSPTRGALHDRKGSRGGDGDLSQGFERMRLGDHGGRSGASTPATPTTPVRRRQDAYTARSPSILQSPTPDRTRHRSSGSSHCVPISHTVVINNNVNTHDVSSSPLVHTLGVPDTIVDMSQPSSLSPSSDWYFDTHGYTSGARILAIATFHETDSMAGFVAALTGRGVPDKQLQYLYTTMLQ</sequence>
<accession>A0A4Y9XP96</accession>
<proteinExistence type="predicted"/>
<gene>
    <name evidence="2" type="ORF">EVJ58_g10763</name>
</gene>